<evidence type="ECO:0000256" key="1">
    <source>
        <dbReference type="ARBA" id="ARBA00001526"/>
    </source>
</evidence>
<evidence type="ECO:0000256" key="5">
    <source>
        <dbReference type="ARBA" id="ARBA00023251"/>
    </source>
</evidence>
<dbReference type="Gene3D" id="3.40.710.10">
    <property type="entry name" value="DD-peptidase/beta-lactamase superfamily"/>
    <property type="match status" value="1"/>
</dbReference>
<evidence type="ECO:0000259" key="7">
    <source>
        <dbReference type="Pfam" id="PF13354"/>
    </source>
</evidence>
<dbReference type="PROSITE" id="PS00146">
    <property type="entry name" value="BETA_LACTAMASE_A"/>
    <property type="match status" value="1"/>
</dbReference>
<dbReference type="AlphaFoldDB" id="A0A328ASL9"/>
<evidence type="ECO:0000256" key="4">
    <source>
        <dbReference type="ARBA" id="ARBA00022801"/>
    </source>
</evidence>
<dbReference type="Proteomes" id="UP000249725">
    <property type="component" value="Unassembled WGS sequence"/>
</dbReference>
<evidence type="ECO:0000313" key="9">
    <source>
        <dbReference type="Proteomes" id="UP000249725"/>
    </source>
</evidence>
<dbReference type="InterPro" id="IPR012338">
    <property type="entry name" value="Beta-lactam/transpept-like"/>
</dbReference>
<keyword evidence="5 6" id="KW-0046">Antibiotic resistance</keyword>
<proteinExistence type="inferred from homology"/>
<name>A0A328ASL9_9CAUL</name>
<keyword evidence="4 6" id="KW-0378">Hydrolase</keyword>
<comment type="caution">
    <text evidence="8">The sequence shown here is derived from an EMBL/GenBank/DDBJ whole genome shotgun (WGS) entry which is preliminary data.</text>
</comment>
<protein>
    <recommendedName>
        <fullName evidence="3 6">Beta-lactamase</fullName>
        <ecNumber evidence="3 6">3.5.2.6</ecNumber>
    </recommendedName>
</protein>
<dbReference type="Pfam" id="PF13354">
    <property type="entry name" value="Beta-lactamase2"/>
    <property type="match status" value="1"/>
</dbReference>
<dbReference type="InterPro" id="IPR023650">
    <property type="entry name" value="Beta-lactam_class-A_AS"/>
</dbReference>
<organism evidence="8 9">
    <name type="scientific">Phenylobacterium deserti</name>
    <dbReference type="NCBI Taxonomy" id="1914756"/>
    <lineage>
        <taxon>Bacteria</taxon>
        <taxon>Pseudomonadati</taxon>
        <taxon>Pseudomonadota</taxon>
        <taxon>Alphaproteobacteria</taxon>
        <taxon>Caulobacterales</taxon>
        <taxon>Caulobacteraceae</taxon>
        <taxon>Phenylobacterium</taxon>
    </lineage>
</organism>
<dbReference type="NCBIfam" id="NF033103">
    <property type="entry name" value="bla_class_A"/>
    <property type="match status" value="1"/>
</dbReference>
<gene>
    <name evidence="8" type="ORF">DJ018_00575</name>
</gene>
<dbReference type="GO" id="GO:0008800">
    <property type="term" value="F:beta-lactamase activity"/>
    <property type="evidence" value="ECO:0007669"/>
    <property type="project" value="UniProtKB-UniRule"/>
</dbReference>
<accession>A0A328ASL9</accession>
<evidence type="ECO:0000313" key="8">
    <source>
        <dbReference type="EMBL" id="RAK56514.1"/>
    </source>
</evidence>
<dbReference type="PROSITE" id="PS51257">
    <property type="entry name" value="PROKAR_LIPOPROTEIN"/>
    <property type="match status" value="1"/>
</dbReference>
<dbReference type="RefSeq" id="WP_111512865.1">
    <property type="nucleotide sequence ID" value="NZ_QFYR01000001.1"/>
</dbReference>
<evidence type="ECO:0000256" key="2">
    <source>
        <dbReference type="ARBA" id="ARBA00009009"/>
    </source>
</evidence>
<reference evidence="9" key="1">
    <citation type="submission" date="2018-05" db="EMBL/GenBank/DDBJ databases">
        <authorList>
            <person name="Li X."/>
        </authorList>
    </citation>
    <scope>NUCLEOTIDE SEQUENCE [LARGE SCALE GENOMIC DNA]</scope>
    <source>
        <strain evidence="9">YIM 73061</strain>
    </source>
</reference>
<comment type="catalytic activity">
    <reaction evidence="1 6">
        <text>a beta-lactam + H2O = a substituted beta-amino acid</text>
        <dbReference type="Rhea" id="RHEA:20401"/>
        <dbReference type="ChEBI" id="CHEBI:15377"/>
        <dbReference type="ChEBI" id="CHEBI:35627"/>
        <dbReference type="ChEBI" id="CHEBI:140347"/>
        <dbReference type="EC" id="3.5.2.6"/>
    </reaction>
</comment>
<sequence length="352" mass="37515">MGRFGSRVGADASLPRRNLLIGGLALAAAACQNNAPLTASDSRPMKLDALEAEVGRIADRCRPGVLGVGLMNLENLETWLLNGERPFPMQSVAKLPLGAAVLAEMEAGHLRLDEVVQVQETDLSPPFSPVADAWPQRTQWTVRELLAEAVGQSDNTAADLLMRRVGGPGAITAWLVSERIEEVRLDRYARELQPQSVGLMPFRSAWRGEAAYLQAITAVPPAQQQAATARYMADPQDTATPRGMLNFLQKLDSGQLVSPASAQLLLTLLKQNTAGATRLRAGLPPNASLFHKSGTSRTIQGVNPATNDVGVFTLPNNRSYAIAVFLSGTSLDGVALDQIIAEIARAAVRAAG</sequence>
<dbReference type="PRINTS" id="PR00118">
    <property type="entry name" value="BLACTAMASEA"/>
</dbReference>
<comment type="similarity">
    <text evidence="2 6">Belongs to the class-A beta-lactamase family.</text>
</comment>
<feature type="domain" description="Beta-lactamase class A catalytic" evidence="7">
    <location>
        <begin position="68"/>
        <end position="325"/>
    </location>
</feature>
<dbReference type="OrthoDB" id="9784149at2"/>
<dbReference type="EMBL" id="QFYR01000001">
    <property type="protein sequence ID" value="RAK56514.1"/>
    <property type="molecule type" value="Genomic_DNA"/>
</dbReference>
<dbReference type="PANTHER" id="PTHR35333:SF3">
    <property type="entry name" value="BETA-LACTAMASE-TYPE TRANSPEPTIDASE FOLD CONTAINING PROTEIN"/>
    <property type="match status" value="1"/>
</dbReference>
<dbReference type="InterPro" id="IPR000871">
    <property type="entry name" value="Beta-lactam_class-A"/>
</dbReference>
<dbReference type="EC" id="3.5.2.6" evidence="3 6"/>
<dbReference type="GO" id="GO:0046677">
    <property type="term" value="P:response to antibiotic"/>
    <property type="evidence" value="ECO:0007669"/>
    <property type="project" value="UniProtKB-UniRule"/>
</dbReference>
<keyword evidence="9" id="KW-1185">Reference proteome</keyword>
<dbReference type="PANTHER" id="PTHR35333">
    <property type="entry name" value="BETA-LACTAMASE"/>
    <property type="match status" value="1"/>
</dbReference>
<dbReference type="InterPro" id="IPR045155">
    <property type="entry name" value="Beta-lactam_cat"/>
</dbReference>
<dbReference type="SUPFAM" id="SSF56601">
    <property type="entry name" value="beta-lactamase/transpeptidase-like"/>
    <property type="match status" value="1"/>
</dbReference>
<evidence type="ECO:0000256" key="6">
    <source>
        <dbReference type="RuleBase" id="RU361140"/>
    </source>
</evidence>
<dbReference type="GO" id="GO:0030655">
    <property type="term" value="P:beta-lactam antibiotic catabolic process"/>
    <property type="evidence" value="ECO:0007669"/>
    <property type="project" value="InterPro"/>
</dbReference>
<evidence type="ECO:0000256" key="3">
    <source>
        <dbReference type="ARBA" id="ARBA00012865"/>
    </source>
</evidence>